<protein>
    <submittedName>
        <fullName evidence="1">Uncharacterized protein</fullName>
    </submittedName>
</protein>
<dbReference type="AlphaFoldDB" id="A0A0T6DUC4"/>
<dbReference type="STRING" id="554343.AS194_13265"/>
<gene>
    <name evidence="1" type="ORF">AS194_13265</name>
</gene>
<dbReference type="EMBL" id="LNDJ01000023">
    <property type="protein sequence ID" value="KRU23477.1"/>
    <property type="molecule type" value="Genomic_DNA"/>
</dbReference>
<sequence length="90" mass="10127">MQAKGRQVGPASGYTAETALYEQDVLDFVQTTQPQEWEKFCLTFPIDSERHLIAALVKQLMKANEHAADRASCTYGTLGVLRHRLKVLYA</sequence>
<evidence type="ECO:0000313" key="1">
    <source>
        <dbReference type="EMBL" id="KRU23477.1"/>
    </source>
</evidence>
<organism evidence="1 2">
    <name type="scientific">Psychrobacter piscatorii</name>
    <dbReference type="NCBI Taxonomy" id="554343"/>
    <lineage>
        <taxon>Bacteria</taxon>
        <taxon>Pseudomonadati</taxon>
        <taxon>Pseudomonadota</taxon>
        <taxon>Gammaproteobacteria</taxon>
        <taxon>Moraxellales</taxon>
        <taxon>Moraxellaceae</taxon>
        <taxon>Psychrobacter</taxon>
    </lineage>
</organism>
<reference evidence="1 2" key="1">
    <citation type="submission" date="2015-11" db="EMBL/GenBank/DDBJ databases">
        <title>Permanent draft genome of Psychrobacter piscatorii LQ58.</title>
        <authorList>
            <person name="Zhou M."/>
            <person name="Dong B."/>
            <person name="Liu Q."/>
        </authorList>
    </citation>
    <scope>NUCLEOTIDE SEQUENCE [LARGE SCALE GENOMIC DNA]</scope>
    <source>
        <strain evidence="1 2">LQ58</strain>
    </source>
</reference>
<keyword evidence="2" id="KW-1185">Reference proteome</keyword>
<accession>A0A0T6DUC4</accession>
<proteinExistence type="predicted"/>
<dbReference type="Proteomes" id="UP000051202">
    <property type="component" value="Unassembled WGS sequence"/>
</dbReference>
<evidence type="ECO:0000313" key="2">
    <source>
        <dbReference type="Proteomes" id="UP000051202"/>
    </source>
</evidence>
<comment type="caution">
    <text evidence="1">The sequence shown here is derived from an EMBL/GenBank/DDBJ whole genome shotgun (WGS) entry which is preliminary data.</text>
</comment>
<name>A0A0T6DUC4_9GAMM</name>